<evidence type="ECO:0000313" key="3">
    <source>
        <dbReference type="Proteomes" id="UP000263090"/>
    </source>
</evidence>
<accession>A0A343KJY7</accession>
<feature type="region of interest" description="Disordered" evidence="1">
    <location>
        <begin position="490"/>
        <end position="509"/>
    </location>
</feature>
<protein>
    <submittedName>
        <fullName evidence="2">Uncharacterized protein</fullName>
    </submittedName>
</protein>
<gene>
    <name evidence="2" type="ORF">BrSP1_90</name>
</gene>
<name>A0A343KJY7_9CAUD</name>
<keyword evidence="3" id="KW-1185">Reference proteome</keyword>
<evidence type="ECO:0000256" key="1">
    <source>
        <dbReference type="SAM" id="MobiDB-lite"/>
    </source>
</evidence>
<dbReference type="Proteomes" id="UP000263090">
    <property type="component" value="Segment"/>
</dbReference>
<evidence type="ECO:0000313" key="2">
    <source>
        <dbReference type="EMBL" id="ATI16250.1"/>
    </source>
</evidence>
<proteinExistence type="predicted"/>
<feature type="compositionally biased region" description="Low complexity" evidence="1">
    <location>
        <begin position="490"/>
        <end position="503"/>
    </location>
</feature>
<sequence>MVDLEKLSPKLSPRQHAVLLEMYRHPEHPVHRSPTNLTLKALRRRGLVELSWKDSVAGYMFGRQPCWKITDAGIRRILGVLGNNMEKEQSEDRPSIPEFEKTDANKLYDALETISLLEKKLDESEKRGSELAASYCDGVVGDEYGHPYCRYKVERDAALAEVERLRESKGDPSGSFDRCMKMMYERDENAKRLDAALARVAELEGKLTDWVHEGFRLNEALAVAKAQPSVPEISGIGRDAEHPRAVVLYLRNEPSDEDMRAIQNFLRAISADVLTQALHSVPEASEQEKEQGWTLDYRFVERVTDLAASRTEYTTSMEATEQVLLAARELLAAAPGNSVPQAWLDVQAERRRQVEAQALRQEVAALRARADVVPEVFGLERYRVEKTGKGFWPYCVRAGDGTRELFVGHLKQCQRVATELATAFEDGKFIAAPGSSAQHSVPEGWKLAPMDPTSQMTYVGQSLRYDAVNSIGEIYRQMLAVAPSPIDPAAHPQPCQQPQAHPARCGCER</sequence>
<organism evidence="2 3">
    <name type="scientific">Pseudomonas phage BrSP1</name>
    <dbReference type="NCBI Taxonomy" id="2029635"/>
    <lineage>
        <taxon>Viruses</taxon>
        <taxon>Duplodnaviria</taxon>
        <taxon>Heunggongvirae</taxon>
        <taxon>Uroviricota</taxon>
        <taxon>Caudoviricetes</taxon>
        <taxon>Lindbergviridae</taxon>
        <taxon>Pbunavirus</taxon>
        <taxon>Pbunavirus BrSP1</taxon>
    </lineage>
</organism>
<dbReference type="EMBL" id="MF623055">
    <property type="protein sequence ID" value="ATI16250.1"/>
    <property type="molecule type" value="Genomic_DNA"/>
</dbReference>
<reference evidence="2 3" key="1">
    <citation type="submission" date="2017-08" db="EMBL/GenBank/DDBJ databases">
        <title>Complete genome sequence of a Pseudomonas aeruginosa-infecting phage isolated in a water treatment utility located in Sao Paulo, Brazil.</title>
        <authorList>
            <person name="Ardisson-Araujo D.M.P."/>
            <person name="Melo F.L."/>
            <person name="Ribeiro B.M."/>
            <person name="Wolff J.L."/>
        </authorList>
    </citation>
    <scope>NUCLEOTIDE SEQUENCE [LARGE SCALE GENOMIC DNA]</scope>
</reference>